<gene>
    <name evidence="1" type="ORF">PUN28_018817</name>
</gene>
<sequence length="144" mass="16295">MKTESATISIYRVFRAIYIYSDNYVKKFANVARRFRKTLLLCKKKKHSTSQVSSSVHELVSLAKSIVLTIISNIVFDTVHCRFLKIDSTTLNVAPHLLLKISSVDTILFGNLHQTPVVYIFNSIFYGSAVSPMSKGRDNSIMFV</sequence>
<keyword evidence="2" id="KW-1185">Reference proteome</keyword>
<comment type="caution">
    <text evidence="1">The sequence shown here is derived from an EMBL/GenBank/DDBJ whole genome shotgun (WGS) entry which is preliminary data.</text>
</comment>
<accession>A0AAW2EC78</accession>
<dbReference type="Proteomes" id="UP001430953">
    <property type="component" value="Unassembled WGS sequence"/>
</dbReference>
<protein>
    <submittedName>
        <fullName evidence="1">Uncharacterized protein</fullName>
    </submittedName>
</protein>
<evidence type="ECO:0000313" key="2">
    <source>
        <dbReference type="Proteomes" id="UP001430953"/>
    </source>
</evidence>
<reference evidence="1 2" key="1">
    <citation type="submission" date="2023-03" db="EMBL/GenBank/DDBJ databases">
        <title>High recombination rates correlate with genetic variation in Cardiocondyla obscurior ants.</title>
        <authorList>
            <person name="Errbii M."/>
        </authorList>
    </citation>
    <scope>NUCLEOTIDE SEQUENCE [LARGE SCALE GENOMIC DNA]</scope>
    <source>
        <strain evidence="1">Alpha-2009</strain>
        <tissue evidence="1">Whole body</tissue>
    </source>
</reference>
<organism evidence="1 2">
    <name type="scientific">Cardiocondyla obscurior</name>
    <dbReference type="NCBI Taxonomy" id="286306"/>
    <lineage>
        <taxon>Eukaryota</taxon>
        <taxon>Metazoa</taxon>
        <taxon>Ecdysozoa</taxon>
        <taxon>Arthropoda</taxon>
        <taxon>Hexapoda</taxon>
        <taxon>Insecta</taxon>
        <taxon>Pterygota</taxon>
        <taxon>Neoptera</taxon>
        <taxon>Endopterygota</taxon>
        <taxon>Hymenoptera</taxon>
        <taxon>Apocrita</taxon>
        <taxon>Aculeata</taxon>
        <taxon>Formicoidea</taxon>
        <taxon>Formicidae</taxon>
        <taxon>Myrmicinae</taxon>
        <taxon>Cardiocondyla</taxon>
    </lineage>
</organism>
<name>A0AAW2EC78_9HYME</name>
<evidence type="ECO:0000313" key="1">
    <source>
        <dbReference type="EMBL" id="KAL0101278.1"/>
    </source>
</evidence>
<proteinExistence type="predicted"/>
<dbReference type="EMBL" id="JADYXP020000024">
    <property type="protein sequence ID" value="KAL0101278.1"/>
    <property type="molecule type" value="Genomic_DNA"/>
</dbReference>
<dbReference type="AlphaFoldDB" id="A0AAW2EC78"/>